<sequence length="598" mass="70417">MILKYVICCAVSAVFCSLLPEKDLLDHQFGTIIHKIAEKYFLKDKPIAIQTTDSYSCVYKNISRILHEQNMFDLLSKEYQLITFGCVDDGIDIRNYQLKAGSAIIMLPEVFISTQIRVSSSIIIRMISQIGEPLRHVILMSSYMSTSHREQKKIALELLNIQWKRLFLAEVIVLLPQVRWTHVSRNKLPEIEVFGWYMEKQHVRCLKEVTDVTLMDRWIDQDTPFRYNNNLFPIKKVTNLHSCYLKVHTGRFEPYVLFLNWKAIGVLPELFNIIGKELNAKFIFGDFTREEADLYIPIWLADNRYVPDDCLIFSTFTIDGLYWYVPVIQIPRWQALIRAFDYLMWIFVTLAFIFGFLTFWLMSKIQYPNQTSLSKIFIDTLLTYTGNGITYKYKGGMYSIFFIFWIFYCLQIYTTYQSQLFGMLTYTGEFPPIQSEEELNKSGYGKYTSVVKEPVPFEYPYISLNNALKSMYQNRNMSVIACSNFIDIHLQYIYTDGGKPQIVKIEKPVLIFYMGFYSKLKCIISKRIYSLLKQLHYNGYYQHVAHNVFNYFRETTIEEKKNLVVDLSNLQAVFYVWFVGLFIASLVCICEIMNYIKF</sequence>
<keyword evidence="2" id="KW-1003">Cell membrane</keyword>
<dbReference type="Proteomes" id="UP001233999">
    <property type="component" value="Unassembled WGS sequence"/>
</dbReference>
<reference evidence="10" key="1">
    <citation type="journal article" date="2023" name="IScience">
        <title>Live-bearing cockroach genome reveals convergent evolutionary mechanisms linked to viviparity in insects and beyond.</title>
        <authorList>
            <person name="Fouks B."/>
            <person name="Harrison M.C."/>
            <person name="Mikhailova A.A."/>
            <person name="Marchal E."/>
            <person name="English S."/>
            <person name="Carruthers M."/>
            <person name="Jennings E.C."/>
            <person name="Chiamaka E.L."/>
            <person name="Frigard R.A."/>
            <person name="Pippel M."/>
            <person name="Attardo G.M."/>
            <person name="Benoit J.B."/>
            <person name="Bornberg-Bauer E."/>
            <person name="Tobe S.S."/>
        </authorList>
    </citation>
    <scope>NUCLEOTIDE SEQUENCE</scope>
    <source>
        <strain evidence="10">Stay&amp;Tobe</strain>
    </source>
</reference>
<dbReference type="PANTHER" id="PTHR42643">
    <property type="entry name" value="IONOTROPIC RECEPTOR 20A-RELATED"/>
    <property type="match status" value="1"/>
</dbReference>
<evidence type="ECO:0000256" key="4">
    <source>
        <dbReference type="ARBA" id="ARBA00022989"/>
    </source>
</evidence>
<keyword evidence="7" id="KW-0325">Glycoprotein</keyword>
<feature type="signal peptide" evidence="9">
    <location>
        <begin position="1"/>
        <end position="16"/>
    </location>
</feature>
<keyword evidence="6" id="KW-0675">Receptor</keyword>
<dbReference type="GO" id="GO:0005886">
    <property type="term" value="C:plasma membrane"/>
    <property type="evidence" value="ECO:0007669"/>
    <property type="project" value="UniProtKB-SubCell"/>
</dbReference>
<evidence type="ECO:0000313" key="11">
    <source>
        <dbReference type="Proteomes" id="UP001233999"/>
    </source>
</evidence>
<evidence type="ECO:0000256" key="8">
    <source>
        <dbReference type="SAM" id="Phobius"/>
    </source>
</evidence>
<dbReference type="InterPro" id="IPR052192">
    <property type="entry name" value="Insect_Ionotropic_Sensory_Rcpt"/>
</dbReference>
<dbReference type="EMBL" id="JASPKZ010006450">
    <property type="protein sequence ID" value="KAJ9587336.1"/>
    <property type="molecule type" value="Genomic_DNA"/>
</dbReference>
<comment type="subcellular location">
    <subcellularLocation>
        <location evidence="1">Cell membrane</location>
        <topology evidence="1">Multi-pass membrane protein</topology>
    </subcellularLocation>
</comment>
<dbReference type="AlphaFoldDB" id="A0AAD8EEP7"/>
<feature type="transmembrane region" description="Helical" evidence="8">
    <location>
        <begin position="397"/>
        <end position="416"/>
    </location>
</feature>
<organism evidence="10 11">
    <name type="scientific">Diploptera punctata</name>
    <name type="common">Pacific beetle cockroach</name>
    <dbReference type="NCBI Taxonomy" id="6984"/>
    <lineage>
        <taxon>Eukaryota</taxon>
        <taxon>Metazoa</taxon>
        <taxon>Ecdysozoa</taxon>
        <taxon>Arthropoda</taxon>
        <taxon>Hexapoda</taxon>
        <taxon>Insecta</taxon>
        <taxon>Pterygota</taxon>
        <taxon>Neoptera</taxon>
        <taxon>Polyneoptera</taxon>
        <taxon>Dictyoptera</taxon>
        <taxon>Blattodea</taxon>
        <taxon>Blaberoidea</taxon>
        <taxon>Blaberidae</taxon>
        <taxon>Diplopterinae</taxon>
        <taxon>Diploptera</taxon>
    </lineage>
</organism>
<keyword evidence="4 8" id="KW-1133">Transmembrane helix</keyword>
<evidence type="ECO:0000256" key="9">
    <source>
        <dbReference type="SAM" id="SignalP"/>
    </source>
</evidence>
<evidence type="ECO:0000256" key="5">
    <source>
        <dbReference type="ARBA" id="ARBA00023136"/>
    </source>
</evidence>
<dbReference type="PANTHER" id="PTHR42643:SF30">
    <property type="entry name" value="IONOTROPIC RECEPTOR 40A-RELATED"/>
    <property type="match status" value="1"/>
</dbReference>
<protein>
    <submittedName>
        <fullName evidence="10">Uncharacterized protein</fullName>
    </submittedName>
</protein>
<keyword evidence="3 8" id="KW-0812">Transmembrane</keyword>
<evidence type="ECO:0000313" key="10">
    <source>
        <dbReference type="EMBL" id="KAJ9587336.1"/>
    </source>
</evidence>
<evidence type="ECO:0000256" key="3">
    <source>
        <dbReference type="ARBA" id="ARBA00022692"/>
    </source>
</evidence>
<name>A0AAD8EEP7_DIPPU</name>
<proteinExistence type="predicted"/>
<dbReference type="Gene3D" id="1.10.287.70">
    <property type="match status" value="1"/>
</dbReference>
<reference evidence="10" key="2">
    <citation type="submission" date="2023-05" db="EMBL/GenBank/DDBJ databases">
        <authorList>
            <person name="Fouks B."/>
        </authorList>
    </citation>
    <scope>NUCLEOTIDE SEQUENCE</scope>
    <source>
        <strain evidence="10">Stay&amp;Tobe</strain>
        <tissue evidence="10">Testes</tissue>
    </source>
</reference>
<evidence type="ECO:0000256" key="2">
    <source>
        <dbReference type="ARBA" id="ARBA00022475"/>
    </source>
</evidence>
<gene>
    <name evidence="10" type="ORF">L9F63_019141</name>
</gene>
<keyword evidence="9" id="KW-0732">Signal</keyword>
<accession>A0AAD8EEP7</accession>
<evidence type="ECO:0000256" key="6">
    <source>
        <dbReference type="ARBA" id="ARBA00023170"/>
    </source>
</evidence>
<feature type="transmembrane region" description="Helical" evidence="8">
    <location>
        <begin position="572"/>
        <end position="596"/>
    </location>
</feature>
<comment type="caution">
    <text evidence="10">The sequence shown here is derived from an EMBL/GenBank/DDBJ whole genome shotgun (WGS) entry which is preliminary data.</text>
</comment>
<feature type="transmembrane region" description="Helical" evidence="8">
    <location>
        <begin position="342"/>
        <end position="362"/>
    </location>
</feature>
<evidence type="ECO:0000256" key="7">
    <source>
        <dbReference type="ARBA" id="ARBA00023180"/>
    </source>
</evidence>
<keyword evidence="11" id="KW-1185">Reference proteome</keyword>
<feature type="chain" id="PRO_5042239160" evidence="9">
    <location>
        <begin position="17"/>
        <end position="598"/>
    </location>
</feature>
<keyword evidence="5 8" id="KW-0472">Membrane</keyword>
<evidence type="ECO:0000256" key="1">
    <source>
        <dbReference type="ARBA" id="ARBA00004651"/>
    </source>
</evidence>